<comment type="caution">
    <text evidence="3">The sequence shown here is derived from an EMBL/GenBank/DDBJ whole genome shotgun (WGS) entry which is preliminary data.</text>
</comment>
<reference evidence="3 4" key="1">
    <citation type="submission" date="2020-08" db="EMBL/GenBank/DDBJ databases">
        <title>Sequencing the genomes of 1000 actinobacteria strains.</title>
        <authorList>
            <person name="Klenk H.-P."/>
        </authorList>
    </citation>
    <scope>NUCLEOTIDE SEQUENCE [LARGE SCALE GENOMIC DNA]</scope>
    <source>
        <strain evidence="3 4">DSM 44551</strain>
    </source>
</reference>
<dbReference type="AlphaFoldDB" id="A0A7W8QIU5"/>
<dbReference type="SMART" id="SM00530">
    <property type="entry name" value="HTH_XRE"/>
    <property type="match status" value="1"/>
</dbReference>
<name>A0A7W8QIU5_9ACTN</name>
<feature type="domain" description="HTH cro/C1-type" evidence="2">
    <location>
        <begin position="35"/>
        <end position="82"/>
    </location>
</feature>
<evidence type="ECO:0000313" key="4">
    <source>
        <dbReference type="Proteomes" id="UP000572635"/>
    </source>
</evidence>
<sequence>MPNRAELAAFLRSRRHRLHPADVGLPGTGPRRTPGLRRQEVAQLAGISVDYYIRLEQGRGSHPSRQVLGALARAFMLTADERDYLFRTAGELPPHLERPTSTPPEAVRHLLDAMDGVPAYVVDAKGDVVAWNRLARHFVGDLDQAPPERRNLLRWIFGHAAADPAWDDEHTVAFAAAMVADLRAAYGRYSGDPGIEALVDELLAASDRFADMWSARAVQRRRPIVKRVDHPELGPLEFECQLLDVPGTGQRLIAYCAAPGSPTREAFRRLQAEEPPGTGTAPACTAAHAATAPAAIRR</sequence>
<dbReference type="EMBL" id="JACHDB010000001">
    <property type="protein sequence ID" value="MBB5430784.1"/>
    <property type="molecule type" value="Genomic_DNA"/>
</dbReference>
<proteinExistence type="predicted"/>
<gene>
    <name evidence="3" type="ORF">HDA36_000868</name>
</gene>
<dbReference type="PANTHER" id="PTHR35010:SF2">
    <property type="entry name" value="BLL4672 PROTEIN"/>
    <property type="match status" value="1"/>
</dbReference>
<dbReference type="Gene3D" id="3.30.450.180">
    <property type="match status" value="1"/>
</dbReference>
<dbReference type="Proteomes" id="UP000572635">
    <property type="component" value="Unassembled WGS sequence"/>
</dbReference>
<dbReference type="InterPro" id="IPR010982">
    <property type="entry name" value="Lambda_DNA-bd_dom_sf"/>
</dbReference>
<dbReference type="PANTHER" id="PTHR35010">
    <property type="entry name" value="BLL4672 PROTEIN-RELATED"/>
    <property type="match status" value="1"/>
</dbReference>
<protein>
    <submittedName>
        <fullName evidence="3">Transcriptional regulator with XRE-family HTH domain</fullName>
    </submittedName>
</protein>
<dbReference type="Pfam" id="PF17765">
    <property type="entry name" value="MLTR_LBD"/>
    <property type="match status" value="1"/>
</dbReference>
<dbReference type="Pfam" id="PF13560">
    <property type="entry name" value="HTH_31"/>
    <property type="match status" value="1"/>
</dbReference>
<accession>A0A7W8QIU5</accession>
<feature type="compositionally biased region" description="Low complexity" evidence="1">
    <location>
        <begin position="275"/>
        <end position="298"/>
    </location>
</feature>
<evidence type="ECO:0000313" key="3">
    <source>
        <dbReference type="EMBL" id="MBB5430784.1"/>
    </source>
</evidence>
<dbReference type="RefSeq" id="WP_184388905.1">
    <property type="nucleotide sequence ID" value="NZ_BAAAJD010000139.1"/>
</dbReference>
<keyword evidence="4" id="KW-1185">Reference proteome</keyword>
<dbReference type="InterPro" id="IPR001387">
    <property type="entry name" value="Cro/C1-type_HTH"/>
</dbReference>
<dbReference type="PROSITE" id="PS50943">
    <property type="entry name" value="HTH_CROC1"/>
    <property type="match status" value="1"/>
</dbReference>
<evidence type="ECO:0000259" key="2">
    <source>
        <dbReference type="PROSITE" id="PS50943"/>
    </source>
</evidence>
<dbReference type="CDD" id="cd00093">
    <property type="entry name" value="HTH_XRE"/>
    <property type="match status" value="1"/>
</dbReference>
<dbReference type="SUPFAM" id="SSF47413">
    <property type="entry name" value="lambda repressor-like DNA-binding domains"/>
    <property type="match status" value="1"/>
</dbReference>
<dbReference type="InterPro" id="IPR041413">
    <property type="entry name" value="MLTR_LBD"/>
</dbReference>
<feature type="region of interest" description="Disordered" evidence="1">
    <location>
        <begin position="273"/>
        <end position="298"/>
    </location>
</feature>
<dbReference type="GO" id="GO:0003677">
    <property type="term" value="F:DNA binding"/>
    <property type="evidence" value="ECO:0007669"/>
    <property type="project" value="InterPro"/>
</dbReference>
<dbReference type="Gene3D" id="1.10.260.40">
    <property type="entry name" value="lambda repressor-like DNA-binding domains"/>
    <property type="match status" value="1"/>
</dbReference>
<organism evidence="3 4">
    <name type="scientific">Nocardiopsis composta</name>
    <dbReference type="NCBI Taxonomy" id="157465"/>
    <lineage>
        <taxon>Bacteria</taxon>
        <taxon>Bacillati</taxon>
        <taxon>Actinomycetota</taxon>
        <taxon>Actinomycetes</taxon>
        <taxon>Streptosporangiales</taxon>
        <taxon>Nocardiopsidaceae</taxon>
        <taxon>Nocardiopsis</taxon>
    </lineage>
</organism>
<evidence type="ECO:0000256" key="1">
    <source>
        <dbReference type="SAM" id="MobiDB-lite"/>
    </source>
</evidence>